<evidence type="ECO:0008006" key="3">
    <source>
        <dbReference type="Google" id="ProtNLM"/>
    </source>
</evidence>
<dbReference type="eggNOG" id="COG4198">
    <property type="taxonomic scope" value="Bacteria"/>
</dbReference>
<dbReference type="InterPro" id="IPR011990">
    <property type="entry name" value="TPR-like_helical_dom_sf"/>
</dbReference>
<comment type="caution">
    <text evidence="1">The sequence shown here is derived from an EMBL/GenBank/DDBJ whole genome shotgun (WGS) entry which is preliminary data.</text>
</comment>
<dbReference type="OrthoDB" id="9766256at2"/>
<dbReference type="Proteomes" id="UP000031802">
    <property type="component" value="Unassembled WGS sequence"/>
</dbReference>
<reference evidence="2" key="1">
    <citation type="submission" date="2014-04" db="EMBL/GenBank/DDBJ databases">
        <title>Whole-Genome optical mapping and complete genome sequence of Sphingobacterium deserti sp. nov., a new spaces isolated from desert in the west of China.</title>
        <authorList>
            <person name="Teng C."/>
            <person name="Zhou Z."/>
            <person name="Li X."/>
            <person name="Chen M."/>
            <person name="Lin M."/>
            <person name="Wang L."/>
            <person name="Su S."/>
            <person name="Zhang C."/>
            <person name="Zhang W."/>
        </authorList>
    </citation>
    <scope>NUCLEOTIDE SEQUENCE [LARGE SCALE GENOMIC DNA]</scope>
    <source>
        <strain evidence="2">ACCC05744</strain>
    </source>
</reference>
<organism evidence="1 2">
    <name type="scientific">Sphingobacterium deserti</name>
    <dbReference type="NCBI Taxonomy" id="1229276"/>
    <lineage>
        <taxon>Bacteria</taxon>
        <taxon>Pseudomonadati</taxon>
        <taxon>Bacteroidota</taxon>
        <taxon>Sphingobacteriia</taxon>
        <taxon>Sphingobacteriales</taxon>
        <taxon>Sphingobacteriaceae</taxon>
        <taxon>Sphingobacterium</taxon>
    </lineage>
</organism>
<dbReference type="PROSITE" id="PS51257">
    <property type="entry name" value="PROKAR_LIPOPROTEIN"/>
    <property type="match status" value="1"/>
</dbReference>
<name>A0A0B8T453_9SPHI</name>
<proteinExistence type="predicted"/>
<dbReference type="AlphaFoldDB" id="A0A0B8T453"/>
<dbReference type="EMBL" id="JJMU01000002">
    <property type="protein sequence ID" value="KGE16166.1"/>
    <property type="molecule type" value="Genomic_DNA"/>
</dbReference>
<dbReference type="PATRIC" id="fig|1229276.3.peg.290"/>
<sequence length="541" mass="60328">MKNKNKINYVQQFLTIVLLTISAACTKNFEELNTNPAGVSDEQANADFALIASYLAQAQRDIIPEDVGEYQLANNLSSDTYGGYFASQTPYVGNANNLTYSLVPGWYSAIWVERYIRAMNPLYRVGQITRNNDQLQDIFAFSLVLKVAAMHRTAEKVGPIIYSQYNMPDETGQIAYDSQEEAYNRFFLDLDTASTILQGLQEQATSSAMSRSDLAYSNNNYRRWLKFANTLRLRLALRVVYVSPQLAQAEGEKALNPENGGLLEDNADNCSIALSLEHPLNIITSSWSDVRMGASIESILGGYNDPRLPKNFLQAADPAVAGQYKGIRTGINIDAKSRYDGYSRLIAQPQRMQLMVAPESWFLRAEAALRGWSNAGSAQANYETGIRRSFEMYNISGETAAYLQNTTLTPRPYIDPKSVTPGQNDVTVGSPYLSTVTIAWDEGATNDKKLERIITQKWIAVFPDGDEAWAEYRRTGYPILFPVVVNNSGGTIQTIPGVRRFPYPEREYNSNRAAVARAIQLLGGPDNGGTRLWWDVVDKSF</sequence>
<evidence type="ECO:0000313" key="1">
    <source>
        <dbReference type="EMBL" id="KGE16166.1"/>
    </source>
</evidence>
<dbReference type="STRING" id="1229276.DI53_0281"/>
<gene>
    <name evidence="1" type="ORF">DI53_0281</name>
</gene>
<dbReference type="InterPro" id="IPR024302">
    <property type="entry name" value="SusD-like"/>
</dbReference>
<dbReference type="SUPFAM" id="SSF48452">
    <property type="entry name" value="TPR-like"/>
    <property type="match status" value="1"/>
</dbReference>
<dbReference type="Pfam" id="PF12741">
    <property type="entry name" value="SusD-like"/>
    <property type="match status" value="1"/>
</dbReference>
<dbReference type="RefSeq" id="WP_037494488.1">
    <property type="nucleotide sequence ID" value="NZ_JJMU01000002.1"/>
</dbReference>
<protein>
    <recommendedName>
        <fullName evidence="3">Lipoprotein</fullName>
    </recommendedName>
</protein>
<accession>A0A0B8T453</accession>
<evidence type="ECO:0000313" key="2">
    <source>
        <dbReference type="Proteomes" id="UP000031802"/>
    </source>
</evidence>
<dbReference type="Gene3D" id="1.25.40.390">
    <property type="match status" value="1"/>
</dbReference>
<reference evidence="1 2" key="2">
    <citation type="journal article" date="2015" name="PLoS ONE">
        <title>Whole-Genome Optical Mapping and Finished Genome Sequence of Sphingobacterium deserti sp. nov., a New Species Isolated from the Western Desert of China.</title>
        <authorList>
            <person name="Teng C."/>
            <person name="Zhou Z."/>
            <person name="Molnar I."/>
            <person name="Li X."/>
            <person name="Tang R."/>
            <person name="Chen M."/>
            <person name="Wang L."/>
            <person name="Su S."/>
            <person name="Zhang W."/>
            <person name="Lin M."/>
        </authorList>
    </citation>
    <scope>NUCLEOTIDE SEQUENCE [LARGE SCALE GENOMIC DNA]</scope>
    <source>
        <strain evidence="2">ACCC05744</strain>
    </source>
</reference>
<keyword evidence="2" id="KW-1185">Reference proteome</keyword>